<keyword evidence="2" id="KW-1185">Reference proteome</keyword>
<dbReference type="RefSeq" id="WP_279244945.1">
    <property type="nucleotide sequence ID" value="NZ_SHNN01000002.1"/>
</dbReference>
<proteinExistence type="predicted"/>
<dbReference type="EMBL" id="SHNN01000002">
    <property type="protein sequence ID" value="MCX2980929.1"/>
    <property type="molecule type" value="Genomic_DNA"/>
</dbReference>
<evidence type="ECO:0000313" key="2">
    <source>
        <dbReference type="Proteomes" id="UP001143362"/>
    </source>
</evidence>
<comment type="caution">
    <text evidence="1">The sequence shown here is derived from an EMBL/GenBank/DDBJ whole genome shotgun (WGS) entry which is preliminary data.</text>
</comment>
<protein>
    <recommendedName>
        <fullName evidence="3">DUF3570 domain-containing protein</fullName>
    </recommendedName>
</protein>
<dbReference type="Proteomes" id="UP001143362">
    <property type="component" value="Unassembled WGS sequence"/>
</dbReference>
<sequence>MFAKFFLRVVWVLATVMSALVYADGTQLSYSFEPALFNAQWVGSDSEELQEARFNSGLGVSLRHELVQVAVDYKVESRLQDQGALDAQAVSQIMGATLRSDALNQFLGVDAGLDASSKVTAGGDAYRYRVRPGLTTSMKDLADLSVHYQYQLDKTAAASVAKEKRGVIMGLAGTLQGGRLSWDGAWESFNEFADRLTHTRSTDVFKFSTRYQVASELLLEMSSAVKHETRFVAADSSINSERLYRAGLAWTPSAEYSLSFKVNRLDKTRYDEQEVFGSGSLNWFPQRNLSFSLGYGDALIDGERGLLFSTKLDLDNG</sequence>
<gene>
    <name evidence="1" type="ORF">EYC98_08635</name>
</gene>
<name>A0ABT3TFW1_9GAMM</name>
<evidence type="ECO:0000313" key="1">
    <source>
        <dbReference type="EMBL" id="MCX2980929.1"/>
    </source>
</evidence>
<evidence type="ECO:0008006" key="3">
    <source>
        <dbReference type="Google" id="ProtNLM"/>
    </source>
</evidence>
<reference evidence="1" key="1">
    <citation type="submission" date="2019-02" db="EMBL/GenBank/DDBJ databases">
        <authorList>
            <person name="Li S.-H."/>
        </authorList>
    </citation>
    <scope>NUCLEOTIDE SEQUENCE</scope>
    <source>
        <strain evidence="1">IMCC14734</strain>
    </source>
</reference>
<organism evidence="1 2">
    <name type="scientific">Candidatus Litorirhabdus singularis</name>
    <dbReference type="NCBI Taxonomy" id="2518993"/>
    <lineage>
        <taxon>Bacteria</taxon>
        <taxon>Pseudomonadati</taxon>
        <taxon>Pseudomonadota</taxon>
        <taxon>Gammaproteobacteria</taxon>
        <taxon>Cellvibrionales</taxon>
        <taxon>Halieaceae</taxon>
        <taxon>Candidatus Litorirhabdus</taxon>
    </lineage>
</organism>
<accession>A0ABT3TFW1</accession>